<feature type="compositionally biased region" description="Basic and acidic residues" evidence="1">
    <location>
        <begin position="292"/>
        <end position="303"/>
    </location>
</feature>
<feature type="compositionally biased region" description="Acidic residues" evidence="1">
    <location>
        <begin position="57"/>
        <end position="66"/>
    </location>
</feature>
<name>A0AAD7J6P6_9AGAR</name>
<reference evidence="3" key="1">
    <citation type="submission" date="2023-03" db="EMBL/GenBank/DDBJ databases">
        <title>Massive genome expansion in bonnet fungi (Mycena s.s.) driven by repeated elements and novel gene families across ecological guilds.</title>
        <authorList>
            <consortium name="Lawrence Berkeley National Laboratory"/>
            <person name="Harder C.B."/>
            <person name="Miyauchi S."/>
            <person name="Viragh M."/>
            <person name="Kuo A."/>
            <person name="Thoen E."/>
            <person name="Andreopoulos B."/>
            <person name="Lu D."/>
            <person name="Skrede I."/>
            <person name="Drula E."/>
            <person name="Henrissat B."/>
            <person name="Morin E."/>
            <person name="Kohler A."/>
            <person name="Barry K."/>
            <person name="LaButti K."/>
            <person name="Morin E."/>
            <person name="Salamov A."/>
            <person name="Lipzen A."/>
            <person name="Mereny Z."/>
            <person name="Hegedus B."/>
            <person name="Baldrian P."/>
            <person name="Stursova M."/>
            <person name="Weitz H."/>
            <person name="Taylor A."/>
            <person name="Grigoriev I.V."/>
            <person name="Nagy L.G."/>
            <person name="Martin F."/>
            <person name="Kauserud H."/>
        </authorList>
    </citation>
    <scope>NUCLEOTIDE SEQUENCE</scope>
    <source>
        <strain evidence="3">CBHHK182m</strain>
    </source>
</reference>
<feature type="compositionally biased region" description="Basic and acidic residues" evidence="1">
    <location>
        <begin position="268"/>
        <end position="277"/>
    </location>
</feature>
<organism evidence="3 4">
    <name type="scientific">Mycena metata</name>
    <dbReference type="NCBI Taxonomy" id="1033252"/>
    <lineage>
        <taxon>Eukaryota</taxon>
        <taxon>Fungi</taxon>
        <taxon>Dikarya</taxon>
        <taxon>Basidiomycota</taxon>
        <taxon>Agaricomycotina</taxon>
        <taxon>Agaricomycetes</taxon>
        <taxon>Agaricomycetidae</taxon>
        <taxon>Agaricales</taxon>
        <taxon>Marasmiineae</taxon>
        <taxon>Mycenaceae</taxon>
        <taxon>Mycena</taxon>
    </lineage>
</organism>
<dbReference type="Pfam" id="PF20149">
    <property type="entry name" value="DUF6532"/>
    <property type="match status" value="1"/>
</dbReference>
<evidence type="ECO:0000313" key="4">
    <source>
        <dbReference type="Proteomes" id="UP001215598"/>
    </source>
</evidence>
<proteinExistence type="predicted"/>
<protein>
    <recommendedName>
        <fullName evidence="2">DUF6532 domain-containing protein</fullName>
    </recommendedName>
</protein>
<evidence type="ECO:0000256" key="1">
    <source>
        <dbReference type="SAM" id="MobiDB-lite"/>
    </source>
</evidence>
<feature type="domain" description="DUF6532" evidence="2">
    <location>
        <begin position="395"/>
        <end position="498"/>
    </location>
</feature>
<feature type="compositionally biased region" description="Low complexity" evidence="1">
    <location>
        <begin position="242"/>
        <end position="256"/>
    </location>
</feature>
<gene>
    <name evidence="3" type="ORF">B0H16DRAFT_1720915</name>
</gene>
<keyword evidence="4" id="KW-1185">Reference proteome</keyword>
<accession>A0AAD7J6P6</accession>
<dbReference type="Proteomes" id="UP001215598">
    <property type="component" value="Unassembled WGS sequence"/>
</dbReference>
<feature type="compositionally biased region" description="Basic residues" evidence="1">
    <location>
        <begin position="278"/>
        <end position="287"/>
    </location>
</feature>
<evidence type="ECO:0000259" key="2">
    <source>
        <dbReference type="Pfam" id="PF20149"/>
    </source>
</evidence>
<comment type="caution">
    <text evidence="3">The sequence shown here is derived from an EMBL/GenBank/DDBJ whole genome shotgun (WGS) entry which is preliminary data.</text>
</comment>
<dbReference type="InterPro" id="IPR045341">
    <property type="entry name" value="DUF6532"/>
</dbReference>
<dbReference type="AlphaFoldDB" id="A0AAD7J6P6"/>
<dbReference type="EMBL" id="JARKIB010000042">
    <property type="protein sequence ID" value="KAJ7758310.1"/>
    <property type="molecule type" value="Genomic_DNA"/>
</dbReference>
<feature type="compositionally biased region" description="Low complexity" evidence="1">
    <location>
        <begin position="125"/>
        <end position="134"/>
    </location>
</feature>
<evidence type="ECO:0000313" key="3">
    <source>
        <dbReference type="EMBL" id="KAJ7758310.1"/>
    </source>
</evidence>
<feature type="compositionally biased region" description="Low complexity" evidence="1">
    <location>
        <begin position="95"/>
        <end position="106"/>
    </location>
</feature>
<feature type="region of interest" description="Disordered" evidence="1">
    <location>
        <begin position="1"/>
        <end position="313"/>
    </location>
</feature>
<sequence>MTDRSRLGPVETTAVPVDGTAETPVWKDNLLPITRKRTSSTRSAGPAKKARATAGESSDEEDEEEPAQSPRPNRDEVTHPAPPIDIDTDSESELTAAPAPKKPATTVRLDLTKLPVKTKAKKTKTSSAAQPAKSVAAKPAKIIADSASEDSSAESSLSESEKASDNEGPIDDETFLAAVPRAKHPEFFFNSDEDITPGLARKGKGKSKAVQPASDSEDSMPDVPPRIRRNTWSPFPIPLAPRGRSSSTASGWSSGRDLSVPASEMETDSEHASEPVHPKKKKGKKPSATRQKQADSEKPELHPDPVASVSGAAAVSSPLETSWDVTAELTLPAPNKDIGLTAQNPEPQYILAQLLADPDFGTTLAPIPLDRVNILRGDFKRCAVNCIMAFFGLVHIPKGPDLGNLQLNMPFRHGTIRFVLKEELFSSAAFVTQNITRFPATITSKPDERELPDAMVALAATAVYGALLELRMTGQHQTIAFTEEAYEDTYRNHMTTLASTRARAPVSMHKLMHGLFNEVSASHKTAHTTSGSSATLIQLFDIPDADN</sequence>